<feature type="chain" id="PRO_5047182545" description="Secreted protein" evidence="1">
    <location>
        <begin position="27"/>
        <end position="115"/>
    </location>
</feature>
<sequence>MKRRQNNPKIGKLCTACTLLIQISAATTHNKGVTSALARALKSSPELHGVDYASIVYHCGVSGCKTHYKTMRRNFQYSQPDHAKKAAAIRKSARRRSRRKRLLETSVLEAEELAF</sequence>
<gene>
    <name evidence="2" type="ORF">AMECASPLE_035446</name>
</gene>
<proteinExistence type="predicted"/>
<comment type="caution">
    <text evidence="2">The sequence shown here is derived from an EMBL/GenBank/DDBJ whole genome shotgun (WGS) entry which is preliminary data.</text>
</comment>
<evidence type="ECO:0000313" key="2">
    <source>
        <dbReference type="EMBL" id="MEQ2285785.1"/>
    </source>
</evidence>
<reference evidence="2 3" key="1">
    <citation type="submission" date="2021-06" db="EMBL/GenBank/DDBJ databases">
        <authorList>
            <person name="Palmer J.M."/>
        </authorList>
    </citation>
    <scope>NUCLEOTIDE SEQUENCE [LARGE SCALE GENOMIC DNA]</scope>
    <source>
        <strain evidence="2 3">AS_MEX2019</strain>
        <tissue evidence="2">Muscle</tissue>
    </source>
</reference>
<dbReference type="Proteomes" id="UP001469553">
    <property type="component" value="Unassembled WGS sequence"/>
</dbReference>
<keyword evidence="1" id="KW-0732">Signal</keyword>
<dbReference type="EMBL" id="JAHRIP010014678">
    <property type="protein sequence ID" value="MEQ2285785.1"/>
    <property type="molecule type" value="Genomic_DNA"/>
</dbReference>
<feature type="signal peptide" evidence="1">
    <location>
        <begin position="1"/>
        <end position="26"/>
    </location>
</feature>
<evidence type="ECO:0000256" key="1">
    <source>
        <dbReference type="SAM" id="SignalP"/>
    </source>
</evidence>
<protein>
    <recommendedName>
        <fullName evidence="4">Secreted protein</fullName>
    </recommendedName>
</protein>
<evidence type="ECO:0000313" key="3">
    <source>
        <dbReference type="Proteomes" id="UP001469553"/>
    </source>
</evidence>
<organism evidence="2 3">
    <name type="scientific">Ameca splendens</name>
    <dbReference type="NCBI Taxonomy" id="208324"/>
    <lineage>
        <taxon>Eukaryota</taxon>
        <taxon>Metazoa</taxon>
        <taxon>Chordata</taxon>
        <taxon>Craniata</taxon>
        <taxon>Vertebrata</taxon>
        <taxon>Euteleostomi</taxon>
        <taxon>Actinopterygii</taxon>
        <taxon>Neopterygii</taxon>
        <taxon>Teleostei</taxon>
        <taxon>Neoteleostei</taxon>
        <taxon>Acanthomorphata</taxon>
        <taxon>Ovalentaria</taxon>
        <taxon>Atherinomorphae</taxon>
        <taxon>Cyprinodontiformes</taxon>
        <taxon>Goodeidae</taxon>
        <taxon>Ameca</taxon>
    </lineage>
</organism>
<evidence type="ECO:0008006" key="4">
    <source>
        <dbReference type="Google" id="ProtNLM"/>
    </source>
</evidence>
<name>A0ABV0XWV1_9TELE</name>
<keyword evidence="3" id="KW-1185">Reference proteome</keyword>
<accession>A0ABV0XWV1</accession>